<comment type="caution">
    <text evidence="11">The sequence shown here is derived from an EMBL/GenBank/DDBJ whole genome shotgun (WGS) entry which is preliminary data.</text>
</comment>
<dbReference type="GO" id="GO:0036376">
    <property type="term" value="P:sodium ion export across plasma membrane"/>
    <property type="evidence" value="ECO:0007669"/>
    <property type="project" value="TreeGrafter"/>
</dbReference>
<dbReference type="Gene3D" id="3.40.50.1000">
    <property type="entry name" value="HAD superfamily/HAD-like"/>
    <property type="match status" value="1"/>
</dbReference>
<dbReference type="Pfam" id="PF00690">
    <property type="entry name" value="Cation_ATPase_N"/>
    <property type="match status" value="1"/>
</dbReference>
<dbReference type="GO" id="GO:0005524">
    <property type="term" value="F:ATP binding"/>
    <property type="evidence" value="ECO:0007669"/>
    <property type="project" value="UniProtKB-KW"/>
</dbReference>
<dbReference type="Gene3D" id="3.40.1110.10">
    <property type="entry name" value="Calcium-transporting ATPase, cytoplasmic domain N"/>
    <property type="match status" value="1"/>
</dbReference>
<name>A0A2M8KIY5_9BACT</name>
<dbReference type="InterPro" id="IPR001757">
    <property type="entry name" value="P_typ_ATPase"/>
</dbReference>
<dbReference type="GO" id="GO:0006883">
    <property type="term" value="P:intracellular sodium ion homeostasis"/>
    <property type="evidence" value="ECO:0007669"/>
    <property type="project" value="TreeGrafter"/>
</dbReference>
<dbReference type="PANTHER" id="PTHR43294:SF20">
    <property type="entry name" value="P-TYPE ATPASE"/>
    <property type="match status" value="1"/>
</dbReference>
<evidence type="ECO:0000256" key="9">
    <source>
        <dbReference type="SAM" id="Phobius"/>
    </source>
</evidence>
<feature type="transmembrane region" description="Helical" evidence="9">
    <location>
        <begin position="255"/>
        <end position="281"/>
    </location>
</feature>
<dbReference type="SFLD" id="SFLDG00002">
    <property type="entry name" value="C1.7:_P-type_atpase_like"/>
    <property type="match status" value="1"/>
</dbReference>
<evidence type="ECO:0000313" key="12">
    <source>
        <dbReference type="Proteomes" id="UP000231086"/>
    </source>
</evidence>
<dbReference type="SFLD" id="SFLDS00003">
    <property type="entry name" value="Haloacid_Dehalogenase"/>
    <property type="match status" value="1"/>
</dbReference>
<feature type="transmembrane region" description="Helical" evidence="9">
    <location>
        <begin position="66"/>
        <end position="82"/>
    </location>
</feature>
<dbReference type="Proteomes" id="UP000231086">
    <property type="component" value="Unassembled WGS sequence"/>
</dbReference>
<feature type="transmembrane region" description="Helical" evidence="9">
    <location>
        <begin position="775"/>
        <end position="795"/>
    </location>
</feature>
<dbReference type="SFLD" id="SFLDF00027">
    <property type="entry name" value="p-type_atpase"/>
    <property type="match status" value="1"/>
</dbReference>
<dbReference type="SUPFAM" id="SSF56784">
    <property type="entry name" value="HAD-like"/>
    <property type="match status" value="1"/>
</dbReference>
<dbReference type="AlphaFoldDB" id="A0A2M8KIY5"/>
<dbReference type="GO" id="GO:1990573">
    <property type="term" value="P:potassium ion import across plasma membrane"/>
    <property type="evidence" value="ECO:0007669"/>
    <property type="project" value="TreeGrafter"/>
</dbReference>
<keyword evidence="6" id="KW-1278">Translocase</keyword>
<feature type="transmembrane region" description="Helical" evidence="9">
    <location>
        <begin position="44"/>
        <end position="60"/>
    </location>
</feature>
<evidence type="ECO:0000256" key="6">
    <source>
        <dbReference type="ARBA" id="ARBA00022967"/>
    </source>
</evidence>
<dbReference type="SUPFAM" id="SSF81665">
    <property type="entry name" value="Calcium ATPase, transmembrane domain M"/>
    <property type="match status" value="1"/>
</dbReference>
<dbReference type="InterPro" id="IPR008250">
    <property type="entry name" value="ATPase_P-typ_transduc_dom_A_sf"/>
</dbReference>
<dbReference type="PRINTS" id="PR00119">
    <property type="entry name" value="CATATPASE"/>
</dbReference>
<evidence type="ECO:0000313" key="11">
    <source>
        <dbReference type="EMBL" id="PJE59876.1"/>
    </source>
</evidence>
<accession>A0A2M8KIY5</accession>
<dbReference type="Pfam" id="PF00689">
    <property type="entry name" value="Cation_ATPase_C"/>
    <property type="match status" value="1"/>
</dbReference>
<evidence type="ECO:0000256" key="2">
    <source>
        <dbReference type="ARBA" id="ARBA00005675"/>
    </source>
</evidence>
<evidence type="ECO:0000256" key="8">
    <source>
        <dbReference type="ARBA" id="ARBA00023136"/>
    </source>
</evidence>
<dbReference type="InterPro" id="IPR023214">
    <property type="entry name" value="HAD_sf"/>
</dbReference>
<dbReference type="InterPro" id="IPR018303">
    <property type="entry name" value="ATPase_P-typ_P_site"/>
</dbReference>
<feature type="transmembrane region" description="Helical" evidence="9">
    <location>
        <begin position="674"/>
        <end position="698"/>
    </location>
</feature>
<gene>
    <name evidence="11" type="ORF">COU85_01380</name>
</gene>
<dbReference type="InterPro" id="IPR044492">
    <property type="entry name" value="P_typ_ATPase_HD_dom"/>
</dbReference>
<keyword evidence="8 9" id="KW-0472">Membrane</keyword>
<evidence type="ECO:0000256" key="1">
    <source>
        <dbReference type="ARBA" id="ARBA00004141"/>
    </source>
</evidence>
<feature type="transmembrane region" description="Helical" evidence="9">
    <location>
        <begin position="849"/>
        <end position="873"/>
    </location>
</feature>
<dbReference type="GO" id="GO:0005886">
    <property type="term" value="C:plasma membrane"/>
    <property type="evidence" value="ECO:0007669"/>
    <property type="project" value="TreeGrafter"/>
</dbReference>
<dbReference type="GO" id="GO:0005391">
    <property type="term" value="F:P-type sodium:potassium-exchanging transporter activity"/>
    <property type="evidence" value="ECO:0007669"/>
    <property type="project" value="TreeGrafter"/>
</dbReference>
<protein>
    <recommendedName>
        <fullName evidence="10">Cation-transporting P-type ATPase N-terminal domain-containing protein</fullName>
    </recommendedName>
</protein>
<proteinExistence type="inferred from homology"/>
<dbReference type="Pfam" id="PF08282">
    <property type="entry name" value="Hydrolase_3"/>
    <property type="match status" value="1"/>
</dbReference>
<dbReference type="Gene3D" id="2.70.150.10">
    <property type="entry name" value="Calcium-transporting ATPase, cytoplasmic transduction domain A"/>
    <property type="match status" value="1"/>
</dbReference>
<dbReference type="Pfam" id="PF13246">
    <property type="entry name" value="Cation_ATPase"/>
    <property type="match status" value="1"/>
</dbReference>
<reference evidence="12" key="1">
    <citation type="submission" date="2017-09" db="EMBL/GenBank/DDBJ databases">
        <title>Depth-based differentiation of microbial function through sediment-hosted aquifers and enrichment of novel symbionts in the deep terrestrial subsurface.</title>
        <authorList>
            <person name="Probst A.J."/>
            <person name="Ladd B."/>
            <person name="Jarett J.K."/>
            <person name="Geller-Mcgrath D.E."/>
            <person name="Sieber C.M.K."/>
            <person name="Emerson J.B."/>
            <person name="Anantharaman K."/>
            <person name="Thomas B.C."/>
            <person name="Malmstrom R."/>
            <person name="Stieglmeier M."/>
            <person name="Klingl A."/>
            <person name="Woyke T."/>
            <person name="Ryan C.M."/>
            <person name="Banfield J.F."/>
        </authorList>
    </citation>
    <scope>NUCLEOTIDE SEQUENCE [LARGE SCALE GENOMIC DNA]</scope>
</reference>
<dbReference type="PANTHER" id="PTHR43294">
    <property type="entry name" value="SODIUM/POTASSIUM-TRANSPORTING ATPASE SUBUNIT ALPHA"/>
    <property type="match status" value="1"/>
</dbReference>
<keyword evidence="4" id="KW-0547">Nucleotide-binding</keyword>
<dbReference type="Gene3D" id="1.20.1110.10">
    <property type="entry name" value="Calcium-transporting ATPase, transmembrane domain"/>
    <property type="match status" value="1"/>
</dbReference>
<dbReference type="EMBL" id="PFEA01000026">
    <property type="protein sequence ID" value="PJE59876.1"/>
    <property type="molecule type" value="Genomic_DNA"/>
</dbReference>
<keyword evidence="3 9" id="KW-0812">Transmembrane</keyword>
<evidence type="ECO:0000256" key="4">
    <source>
        <dbReference type="ARBA" id="ARBA00022741"/>
    </source>
</evidence>
<dbReference type="InterPro" id="IPR004014">
    <property type="entry name" value="ATPase_P-typ_cation-transptr_N"/>
</dbReference>
<dbReference type="PRINTS" id="PR00120">
    <property type="entry name" value="HATPASE"/>
</dbReference>
<dbReference type="InterPro" id="IPR006068">
    <property type="entry name" value="ATPase_P-typ_cation-transptr_C"/>
</dbReference>
<dbReference type="SMART" id="SM00831">
    <property type="entry name" value="Cation_ATPase_N"/>
    <property type="match status" value="1"/>
</dbReference>
<comment type="similarity">
    <text evidence="2">Belongs to the cation transport ATPase (P-type) (TC 3.A.3) family. Type IIA subfamily.</text>
</comment>
<feature type="domain" description="Cation-transporting P-type ATPase N-terminal" evidence="10">
    <location>
        <begin position="3"/>
        <end position="61"/>
    </location>
</feature>
<dbReference type="GO" id="GO:0030007">
    <property type="term" value="P:intracellular potassium ion homeostasis"/>
    <property type="evidence" value="ECO:0007669"/>
    <property type="project" value="TreeGrafter"/>
</dbReference>
<feature type="transmembrane region" description="Helical" evidence="9">
    <location>
        <begin position="746"/>
        <end position="769"/>
    </location>
</feature>
<dbReference type="SUPFAM" id="SSF81653">
    <property type="entry name" value="Calcium ATPase, transduction domain A"/>
    <property type="match status" value="1"/>
</dbReference>
<dbReference type="NCBIfam" id="TIGR01494">
    <property type="entry name" value="ATPase_P-type"/>
    <property type="match status" value="2"/>
</dbReference>
<dbReference type="GO" id="GO:0016887">
    <property type="term" value="F:ATP hydrolysis activity"/>
    <property type="evidence" value="ECO:0007669"/>
    <property type="project" value="InterPro"/>
</dbReference>
<dbReference type="PROSITE" id="PS00154">
    <property type="entry name" value="ATPASE_E1_E2"/>
    <property type="match status" value="1"/>
</dbReference>
<dbReference type="InterPro" id="IPR059000">
    <property type="entry name" value="ATPase_P-type_domA"/>
</dbReference>
<evidence type="ECO:0000256" key="7">
    <source>
        <dbReference type="ARBA" id="ARBA00022989"/>
    </source>
</evidence>
<dbReference type="InterPro" id="IPR023298">
    <property type="entry name" value="ATPase_P-typ_TM_dom_sf"/>
</dbReference>
<keyword evidence="7 9" id="KW-1133">Transmembrane helix</keyword>
<evidence type="ECO:0000256" key="5">
    <source>
        <dbReference type="ARBA" id="ARBA00022840"/>
    </source>
</evidence>
<dbReference type="SUPFAM" id="SSF81660">
    <property type="entry name" value="Metal cation-transporting ATPase, ATP-binding domain N"/>
    <property type="match status" value="1"/>
</dbReference>
<feature type="transmembrane region" description="Helical" evidence="9">
    <location>
        <begin position="229"/>
        <end position="249"/>
    </location>
</feature>
<organism evidence="11 12">
    <name type="scientific">Candidatus Portnoybacteria bacterium CG10_big_fil_rev_8_21_14_0_10_44_7</name>
    <dbReference type="NCBI Taxonomy" id="1974816"/>
    <lineage>
        <taxon>Bacteria</taxon>
        <taxon>Candidatus Portnoyibacteriota</taxon>
    </lineage>
</organism>
<dbReference type="GO" id="GO:1902600">
    <property type="term" value="P:proton transmembrane transport"/>
    <property type="evidence" value="ECO:0007669"/>
    <property type="project" value="TreeGrafter"/>
</dbReference>
<dbReference type="Pfam" id="PF00122">
    <property type="entry name" value="E1-E2_ATPase"/>
    <property type="match status" value="1"/>
</dbReference>
<keyword evidence="5" id="KW-0067">ATP-binding</keyword>
<sequence length="876" mass="97338">MPSWQRGLDEAESRRRLEKYGPNRLETTSQDFWLKIFLRQFKNPLVYILLVAGLVTLFLADWTDTVIIFFTLLLNALIGFYQERKMAADLQALNRALPQKATVWRGGIEKEIEASKIVPGDIISFKLGDRVPADARLFDAHYLKTNEAALTGEWLGQLKQTAPLASFGLALGDQKNMVFMGTFVEEGKGRALVVGTGGTTQIGQIVGYVRGVKKEKTMLEKRLARLSRFLGLFIGLVSLAIIFFGVLAGKNFFEMFLTGVAVAVSAIPEGLPVAITVILVVGAKKILKKHGLVRRLRSVETLGSTTIICTDKTGTLTEGKMNVVRLLTGAREILHDGYKFSLPENQNSNAAHLTLLKIITLANEAAVENPQDELAKLKIHGRATDKALLLAGLQAGLRKEELVAQYVKIDELPFDAARKYYLGLYHTDHHNVLFSVGAPEILLEKCVEIDLDGKIKKLDEQKRAEIQTAIARLGRQGLHVLGVAKKDFLQREVKKITGTLDKLQFRLVFVGLVGLKDPLRPGVKENIRQAQQAGLKLTLVTGDHLDTALAIARELDLTPDGAKEFLTGKQISLLDAEKLKATVRQVKIFARVDPKDKLRIVQALQENGEVVAMTGDGINDTPALKRADIGLALGSGTDAAREVADLVMLDDSFAVIISAIKQGRVILDNIKKTLAYLLADSFSEIILIVGSIVAGLPLPILPAQILWVNLIDDALPSMSLVFEKAEGDVMRRRPQGRKTRIFDAEIKFFVFVIGVVTNLLLFALFWWYFRQNYDLEHIRTIIFAALGLDSLIYVFACKSLRQNIWHIRLFNNKHLLVAVGFGLLMLLAAIYLPFLQTLLKTQPLYGFDWGVVAILSLLDLLFIELGKWLFIWLKKA</sequence>
<evidence type="ECO:0000259" key="10">
    <source>
        <dbReference type="SMART" id="SM00831"/>
    </source>
</evidence>
<dbReference type="InterPro" id="IPR036412">
    <property type="entry name" value="HAD-like_sf"/>
</dbReference>
<feature type="transmembrane region" description="Helical" evidence="9">
    <location>
        <begin position="815"/>
        <end position="834"/>
    </location>
</feature>
<evidence type="ECO:0000256" key="3">
    <source>
        <dbReference type="ARBA" id="ARBA00022692"/>
    </source>
</evidence>
<dbReference type="InterPro" id="IPR050510">
    <property type="entry name" value="Cation_transp_ATPase_P-type"/>
</dbReference>
<feature type="transmembrane region" description="Helical" evidence="9">
    <location>
        <begin position="704"/>
        <end position="725"/>
    </location>
</feature>
<comment type="subcellular location">
    <subcellularLocation>
        <location evidence="1">Membrane</location>
        <topology evidence="1">Multi-pass membrane protein</topology>
    </subcellularLocation>
</comment>
<dbReference type="InterPro" id="IPR023299">
    <property type="entry name" value="ATPase_P-typ_cyto_dom_N"/>
</dbReference>